<feature type="region of interest" description="Disordered" evidence="4">
    <location>
        <begin position="15"/>
        <end position="70"/>
    </location>
</feature>
<keyword evidence="2" id="KW-0677">Repeat</keyword>
<feature type="repeat" description="WD" evidence="3">
    <location>
        <begin position="392"/>
        <end position="434"/>
    </location>
</feature>
<proteinExistence type="predicted"/>
<sequence>MGILSLLPSIKVFSEPNAQEPVLDKEPPSPVFEDTRSINAELLSPTRVNTSTRSKSVSSKTSGPSNDAEDHFIINPLSEHILKRTGTDPLLSNGARGGPHVSPRRNSAIQQQQQEQQQQNSQGRQVQSMILSTSLPESPSQSGYSPSNSFSQATTLNNVSIKTNSQGSLRTKKSTKQPKFFSRLLKKKPCHDDDDELDRENAKDRDEGWKAGVFGYVPNFPTPPKYIWVRAHKKKNREFNRLFLAQKLSCGSNDMPDNTSKASMDSSENKKTIWCARFSLDGRYLATAGADQVIRVWQVISSPEEREVVNSEFGQEAEPDNCSFRSRRNSIRKSKTAKVHAPVFLPFPVKEFRGHTAAILDLSWSKNNFLLSSAMDKTVRLWHMKRSESISTYKHPDYVTSIAFHPEDDRFFLSGSLDCKLRLWSITEKKIAFEARVPDLIMAVAFTPDGNTSIAGCFGGQCLFYNTKGLTLDNQMVVKSTHGKNSNGSRIIGIEVIALPKTRNVGERLRLLISTNDSRVRLYNFADRSIIAKFKGHENSQGSIRASFSSSGIYAISGSEDERTYIWRTDREIGDTSKTREDYEYFHSNSTTVVVALFAPDASRRILYESRDPIYDIVDPPQVILRRPSVDSLRRGASVEPPSPSFSNYKINHEDGNIIITADQDGNIKVFRQDSAYERRKQWLENASIQKKKINSITLSPTPSFQATTKMMRGISPIGNRPRNRSDASGYFSLETPRSPALAGNTREPMSRSASQSSISSWGSRTNPTTTYNNNSSSTNIHMHARPPSQLPPGSNVTTPTILPTEFDPDEIVCKHCGGTDFRARASRTTGTMALICANCKSVIKTEI</sequence>
<dbReference type="InterPro" id="IPR040324">
    <property type="entry name" value="WDR44/Dgr2"/>
</dbReference>
<dbReference type="Gene3D" id="2.130.10.10">
    <property type="entry name" value="YVTN repeat-like/Quinoprotein amine dehydrogenase"/>
    <property type="match status" value="1"/>
</dbReference>
<reference evidence="5" key="1">
    <citation type="submission" date="2014-03" db="EMBL/GenBank/DDBJ databases">
        <authorList>
            <person name="Casaregola S."/>
        </authorList>
    </citation>
    <scope>NUCLEOTIDE SEQUENCE [LARGE SCALE GENOMIC DNA]</scope>
    <source>
        <strain evidence="5">CLIB 918</strain>
    </source>
</reference>
<gene>
    <name evidence="5" type="ORF">BN980_GECA02s07231g</name>
</gene>
<dbReference type="Pfam" id="PF00400">
    <property type="entry name" value="WD40"/>
    <property type="match status" value="4"/>
</dbReference>
<protein>
    <submittedName>
        <fullName evidence="5">Uncharacterized protein</fullName>
    </submittedName>
</protein>
<feature type="region of interest" description="Disordered" evidence="4">
    <location>
        <begin position="86"/>
        <end position="127"/>
    </location>
</feature>
<dbReference type="SMART" id="SM00320">
    <property type="entry name" value="WD40"/>
    <property type="match status" value="6"/>
</dbReference>
<evidence type="ECO:0000313" key="6">
    <source>
        <dbReference type="Proteomes" id="UP000242525"/>
    </source>
</evidence>
<dbReference type="EMBL" id="CCBN010000002">
    <property type="protein sequence ID" value="CDO52195.1"/>
    <property type="molecule type" value="Genomic_DNA"/>
</dbReference>
<name>A0A0J9X4Y7_GEOCN</name>
<comment type="caution">
    <text evidence="5">The sequence shown here is derived from an EMBL/GenBank/DDBJ whole genome shotgun (WGS) entry which is preliminary data.</text>
</comment>
<feature type="compositionally biased region" description="Low complexity" evidence="4">
    <location>
        <begin position="46"/>
        <end position="62"/>
    </location>
</feature>
<keyword evidence="6" id="KW-1185">Reference proteome</keyword>
<evidence type="ECO:0000256" key="1">
    <source>
        <dbReference type="ARBA" id="ARBA00022574"/>
    </source>
</evidence>
<keyword evidence="1 3" id="KW-0853">WD repeat</keyword>
<dbReference type="InterPro" id="IPR036322">
    <property type="entry name" value="WD40_repeat_dom_sf"/>
</dbReference>
<dbReference type="PANTHER" id="PTHR14221">
    <property type="entry name" value="WD REPEAT DOMAIN 44"/>
    <property type="match status" value="1"/>
</dbReference>
<organism evidence="5 6">
    <name type="scientific">Geotrichum candidum</name>
    <name type="common">Oospora lactis</name>
    <name type="synonym">Dipodascus geotrichum</name>
    <dbReference type="NCBI Taxonomy" id="1173061"/>
    <lineage>
        <taxon>Eukaryota</taxon>
        <taxon>Fungi</taxon>
        <taxon>Dikarya</taxon>
        <taxon>Ascomycota</taxon>
        <taxon>Saccharomycotina</taxon>
        <taxon>Dipodascomycetes</taxon>
        <taxon>Dipodascales</taxon>
        <taxon>Dipodascaceae</taxon>
        <taxon>Geotrichum</taxon>
    </lineage>
</organism>
<dbReference type="PROSITE" id="PS50082">
    <property type="entry name" value="WD_REPEATS_2"/>
    <property type="match status" value="3"/>
</dbReference>
<feature type="repeat" description="WD" evidence="3">
    <location>
        <begin position="266"/>
        <end position="307"/>
    </location>
</feature>
<dbReference type="Proteomes" id="UP000242525">
    <property type="component" value="Unassembled WGS sequence"/>
</dbReference>
<feature type="compositionally biased region" description="Low complexity" evidence="4">
    <location>
        <begin position="751"/>
        <end position="780"/>
    </location>
</feature>
<dbReference type="InterPro" id="IPR015943">
    <property type="entry name" value="WD40/YVTN_repeat-like_dom_sf"/>
</dbReference>
<evidence type="ECO:0000313" key="5">
    <source>
        <dbReference type="EMBL" id="CDO52195.1"/>
    </source>
</evidence>
<dbReference type="SUPFAM" id="SSF50978">
    <property type="entry name" value="WD40 repeat-like"/>
    <property type="match status" value="1"/>
</dbReference>
<feature type="compositionally biased region" description="Low complexity" evidence="4">
    <location>
        <begin position="110"/>
        <end position="127"/>
    </location>
</feature>
<accession>A0A0J9X4Y7</accession>
<evidence type="ECO:0000256" key="3">
    <source>
        <dbReference type="PROSITE-ProRule" id="PRU00221"/>
    </source>
</evidence>
<dbReference type="PANTHER" id="PTHR14221:SF0">
    <property type="entry name" value="WD REPEAT-CONTAINING PROTEIN 44"/>
    <property type="match status" value="1"/>
</dbReference>
<evidence type="ECO:0000256" key="2">
    <source>
        <dbReference type="ARBA" id="ARBA00022737"/>
    </source>
</evidence>
<dbReference type="InterPro" id="IPR001680">
    <property type="entry name" value="WD40_rpt"/>
</dbReference>
<evidence type="ECO:0000256" key="4">
    <source>
        <dbReference type="SAM" id="MobiDB-lite"/>
    </source>
</evidence>
<feature type="region of interest" description="Disordered" evidence="4">
    <location>
        <begin position="714"/>
        <end position="795"/>
    </location>
</feature>
<dbReference type="AlphaFoldDB" id="A0A0J9X4Y7"/>
<feature type="repeat" description="WD" evidence="3">
    <location>
        <begin position="352"/>
        <end position="392"/>
    </location>
</feature>
<dbReference type="PROSITE" id="PS50294">
    <property type="entry name" value="WD_REPEATS_REGION"/>
    <property type="match status" value="3"/>
</dbReference>
<dbReference type="OrthoDB" id="1932312at2759"/>